<dbReference type="Gramene" id="PUZ51868">
    <property type="protein sequence ID" value="PUZ51868"/>
    <property type="gene ID" value="GQ55_6G225300"/>
</dbReference>
<name>A0A2T7D8J0_9POAL</name>
<keyword evidence="3" id="KW-1185">Reference proteome</keyword>
<sequence length="68" mass="7353">MLWVGEPLPPRSPAWERAGREARLDRRAACSQAQGARQVRARPAGEAWTGGGGDWRGSEPTSRAQPDA</sequence>
<proteinExistence type="predicted"/>
<evidence type="ECO:0000313" key="3">
    <source>
        <dbReference type="Proteomes" id="UP000244336"/>
    </source>
</evidence>
<gene>
    <name evidence="2" type="ORF">GQ55_6G225300</name>
</gene>
<evidence type="ECO:0000256" key="1">
    <source>
        <dbReference type="SAM" id="MobiDB-lite"/>
    </source>
</evidence>
<feature type="region of interest" description="Disordered" evidence="1">
    <location>
        <begin position="31"/>
        <end position="68"/>
    </location>
</feature>
<reference evidence="2 3" key="1">
    <citation type="submission" date="2018-04" db="EMBL/GenBank/DDBJ databases">
        <title>WGS assembly of Panicum hallii var. hallii HAL2.</title>
        <authorList>
            <person name="Lovell J."/>
            <person name="Jenkins J."/>
            <person name="Lowry D."/>
            <person name="Mamidi S."/>
            <person name="Sreedasyam A."/>
            <person name="Weng X."/>
            <person name="Barry K."/>
            <person name="Bonette J."/>
            <person name="Campitelli B."/>
            <person name="Daum C."/>
            <person name="Gordon S."/>
            <person name="Gould B."/>
            <person name="Lipzen A."/>
            <person name="MacQueen A."/>
            <person name="Palacio-Mejia J."/>
            <person name="Plott C."/>
            <person name="Shakirov E."/>
            <person name="Shu S."/>
            <person name="Yoshinaga Y."/>
            <person name="Zane M."/>
            <person name="Rokhsar D."/>
            <person name="Grimwood J."/>
            <person name="Schmutz J."/>
            <person name="Juenger T."/>
        </authorList>
    </citation>
    <scope>NUCLEOTIDE SEQUENCE [LARGE SCALE GENOMIC DNA]</scope>
    <source>
        <strain evidence="3">cv. HAL2</strain>
    </source>
</reference>
<protein>
    <submittedName>
        <fullName evidence="2">Uncharacterized protein</fullName>
    </submittedName>
</protein>
<dbReference type="EMBL" id="CM009754">
    <property type="protein sequence ID" value="PUZ51868.1"/>
    <property type="molecule type" value="Genomic_DNA"/>
</dbReference>
<organism evidence="2 3">
    <name type="scientific">Panicum hallii var. hallii</name>
    <dbReference type="NCBI Taxonomy" id="1504633"/>
    <lineage>
        <taxon>Eukaryota</taxon>
        <taxon>Viridiplantae</taxon>
        <taxon>Streptophyta</taxon>
        <taxon>Embryophyta</taxon>
        <taxon>Tracheophyta</taxon>
        <taxon>Spermatophyta</taxon>
        <taxon>Magnoliopsida</taxon>
        <taxon>Liliopsida</taxon>
        <taxon>Poales</taxon>
        <taxon>Poaceae</taxon>
        <taxon>PACMAD clade</taxon>
        <taxon>Panicoideae</taxon>
        <taxon>Panicodae</taxon>
        <taxon>Paniceae</taxon>
        <taxon>Panicinae</taxon>
        <taxon>Panicum</taxon>
        <taxon>Panicum sect. Panicum</taxon>
    </lineage>
</organism>
<accession>A0A2T7D8J0</accession>
<dbReference type="Proteomes" id="UP000244336">
    <property type="component" value="Chromosome 6"/>
</dbReference>
<dbReference type="AlphaFoldDB" id="A0A2T7D8J0"/>
<evidence type="ECO:0000313" key="2">
    <source>
        <dbReference type="EMBL" id="PUZ51868.1"/>
    </source>
</evidence>
<feature type="compositionally biased region" description="Polar residues" evidence="1">
    <location>
        <begin position="59"/>
        <end position="68"/>
    </location>
</feature>